<proteinExistence type="predicted"/>
<dbReference type="InterPro" id="IPR036779">
    <property type="entry name" value="LysM_dom_sf"/>
</dbReference>
<evidence type="ECO:0000256" key="2">
    <source>
        <dbReference type="SAM" id="Phobius"/>
    </source>
</evidence>
<keyword evidence="2" id="KW-1133">Transmembrane helix</keyword>
<dbReference type="EMBL" id="BAABIE010000002">
    <property type="protein sequence ID" value="GAA4740596.1"/>
    <property type="molecule type" value="Genomic_DNA"/>
</dbReference>
<organism evidence="4 5">
    <name type="scientific">Gordonia alkaliphila</name>
    <dbReference type="NCBI Taxonomy" id="1053547"/>
    <lineage>
        <taxon>Bacteria</taxon>
        <taxon>Bacillati</taxon>
        <taxon>Actinomycetota</taxon>
        <taxon>Actinomycetes</taxon>
        <taxon>Mycobacteriales</taxon>
        <taxon>Gordoniaceae</taxon>
        <taxon>Gordonia</taxon>
    </lineage>
</organism>
<gene>
    <name evidence="4" type="ORF">GCM10023217_05880</name>
</gene>
<keyword evidence="2" id="KW-0812">Transmembrane</keyword>
<sequence length="182" mass="18980">MTELLTRRPASASTLPQSTTMTCDVPLIQTTCRATGRRPRAVAAATPVCPAPSVRTRPARRAERTASPTTSAARAARARSNTVDRSTAVRRRWAAGVLLGAALAAVVVVLGMVGEDYEKAVSGVPAQTEVVHVRSGESLSSLAERIAPDRSAASVIATVRDLNGLDASGLRPGQALVVPAYR</sequence>
<feature type="region of interest" description="Disordered" evidence="1">
    <location>
        <begin position="43"/>
        <end position="85"/>
    </location>
</feature>
<evidence type="ECO:0000313" key="5">
    <source>
        <dbReference type="Proteomes" id="UP001500822"/>
    </source>
</evidence>
<comment type="caution">
    <text evidence="4">The sequence shown here is derived from an EMBL/GenBank/DDBJ whole genome shotgun (WGS) entry which is preliminary data.</text>
</comment>
<dbReference type="RefSeq" id="WP_345312376.1">
    <property type="nucleotide sequence ID" value="NZ_BAABIE010000002.1"/>
</dbReference>
<accession>A0ABP8YXN4</accession>
<feature type="compositionally biased region" description="Low complexity" evidence="1">
    <location>
        <begin position="65"/>
        <end position="80"/>
    </location>
</feature>
<evidence type="ECO:0000259" key="3">
    <source>
        <dbReference type="SMART" id="SM00257"/>
    </source>
</evidence>
<feature type="transmembrane region" description="Helical" evidence="2">
    <location>
        <begin position="93"/>
        <end position="113"/>
    </location>
</feature>
<name>A0ABP8YXN4_9ACTN</name>
<dbReference type="Proteomes" id="UP001500822">
    <property type="component" value="Unassembled WGS sequence"/>
</dbReference>
<evidence type="ECO:0000313" key="4">
    <source>
        <dbReference type="EMBL" id="GAA4740596.1"/>
    </source>
</evidence>
<keyword evidence="2" id="KW-0472">Membrane</keyword>
<feature type="domain" description="LysM" evidence="3">
    <location>
        <begin position="130"/>
        <end position="179"/>
    </location>
</feature>
<dbReference type="Pfam" id="PF01476">
    <property type="entry name" value="LysM"/>
    <property type="match status" value="1"/>
</dbReference>
<evidence type="ECO:0000256" key="1">
    <source>
        <dbReference type="SAM" id="MobiDB-lite"/>
    </source>
</evidence>
<protein>
    <recommendedName>
        <fullName evidence="3">LysM domain-containing protein</fullName>
    </recommendedName>
</protein>
<reference evidence="5" key="1">
    <citation type="journal article" date="2019" name="Int. J. Syst. Evol. Microbiol.">
        <title>The Global Catalogue of Microorganisms (GCM) 10K type strain sequencing project: providing services to taxonomists for standard genome sequencing and annotation.</title>
        <authorList>
            <consortium name="The Broad Institute Genomics Platform"/>
            <consortium name="The Broad Institute Genome Sequencing Center for Infectious Disease"/>
            <person name="Wu L."/>
            <person name="Ma J."/>
        </authorList>
    </citation>
    <scope>NUCLEOTIDE SEQUENCE [LARGE SCALE GENOMIC DNA]</scope>
    <source>
        <strain evidence="5">JCM 18077</strain>
    </source>
</reference>
<dbReference type="SMART" id="SM00257">
    <property type="entry name" value="LysM"/>
    <property type="match status" value="1"/>
</dbReference>
<dbReference type="InterPro" id="IPR018392">
    <property type="entry name" value="LysM"/>
</dbReference>
<feature type="compositionally biased region" description="Low complexity" evidence="1">
    <location>
        <begin position="43"/>
        <end position="56"/>
    </location>
</feature>
<dbReference type="Gene3D" id="3.10.350.10">
    <property type="entry name" value="LysM domain"/>
    <property type="match status" value="1"/>
</dbReference>
<keyword evidence="5" id="KW-1185">Reference proteome</keyword>